<proteinExistence type="predicted"/>
<feature type="domain" description="THIF-type NAD/FAD binding fold" evidence="1">
    <location>
        <begin position="174"/>
        <end position="311"/>
    </location>
</feature>
<dbReference type="OrthoDB" id="7915at2157"/>
<reference evidence="3" key="1">
    <citation type="submission" date="2016-04" db="EMBL/GenBank/DDBJ databases">
        <authorList>
            <person name="Chen S.-C."/>
            <person name="Lai M.-C."/>
        </authorList>
    </citation>
    <scope>NUCLEOTIDE SEQUENCE [LARGE SCALE GENOMIC DNA]</scope>
    <source>
        <strain evidence="3">AB14</strain>
    </source>
</reference>
<dbReference type="Gene3D" id="3.40.50.720">
    <property type="entry name" value="NAD(P)-binding Rossmann-like Domain"/>
    <property type="match status" value="1"/>
</dbReference>
<dbReference type="InterPro" id="IPR022291">
    <property type="entry name" value="Bacteriocin_synth_cyclodeHase"/>
</dbReference>
<dbReference type="Proteomes" id="UP000189370">
    <property type="component" value="Unassembled WGS sequence"/>
</dbReference>
<accession>A0A1S8AT34</accession>
<dbReference type="Pfam" id="PF00899">
    <property type="entry name" value="ThiF"/>
    <property type="match status" value="1"/>
</dbReference>
<dbReference type="GO" id="GO:0008641">
    <property type="term" value="F:ubiquitin-like modifier activating enzyme activity"/>
    <property type="evidence" value="ECO:0007669"/>
    <property type="project" value="InterPro"/>
</dbReference>
<evidence type="ECO:0000259" key="1">
    <source>
        <dbReference type="Pfam" id="PF00899"/>
    </source>
</evidence>
<name>A0A1S8AT34_9EURY</name>
<dbReference type="EMBL" id="LWLN01000001">
    <property type="protein sequence ID" value="OLZ39842.1"/>
    <property type="molecule type" value="Genomic_DNA"/>
</dbReference>
<dbReference type="RefSeq" id="WP_076143183.1">
    <property type="nucleotide sequence ID" value="NZ_LWLN01000001.1"/>
</dbReference>
<dbReference type="STRING" id="301967.A6E15_02055"/>
<organism evidence="2 3">
    <name type="scientific">Natrinema saccharevitans</name>
    <dbReference type="NCBI Taxonomy" id="301967"/>
    <lineage>
        <taxon>Archaea</taxon>
        <taxon>Methanobacteriati</taxon>
        <taxon>Methanobacteriota</taxon>
        <taxon>Stenosarchaea group</taxon>
        <taxon>Halobacteria</taxon>
        <taxon>Halobacteriales</taxon>
        <taxon>Natrialbaceae</taxon>
        <taxon>Natrinema</taxon>
    </lineage>
</organism>
<dbReference type="NCBIfam" id="TIGR03882">
    <property type="entry name" value="cyclo_dehyd_2"/>
    <property type="match status" value="1"/>
</dbReference>
<dbReference type="InterPro" id="IPR035985">
    <property type="entry name" value="Ubiquitin-activating_enz"/>
</dbReference>
<evidence type="ECO:0000313" key="2">
    <source>
        <dbReference type="EMBL" id="OLZ39842.1"/>
    </source>
</evidence>
<sequence>MMRDSGHSSIERLEKPKLNPSFVAIQSGENTYHIRAGPWTGPVLTIEETDEEDAIGDLFEHLDGEHTLEEIFEAFDEDDHAAITSLLERMEDRNIIYDGADIRTDYGGPQLMLSPRFKREDRRRLDETDALVINAGSIGPQVARDLIESDVGTVRFAQPIPEARADVSDLRSDERFQQVADGDYNDAIADATAVIYAADRAYPALGEEVSRIADETGTPWMLAQVSGFDGLVGPTVFPGETGCYNCLQRRIAANINDETYDMYREALSRQSGLAAEGLPSYNRMVAGYASIDFLHLLAYGQSFTVGRSLVINFLDLSVEVNDVLRLPRCDICGKDPGDDTPRFITIRDRVKAGKLERLSREG</sequence>
<dbReference type="InterPro" id="IPR000594">
    <property type="entry name" value="ThiF_NAD_FAD-bd"/>
</dbReference>
<dbReference type="SUPFAM" id="SSF69572">
    <property type="entry name" value="Activating enzymes of the ubiquitin-like proteins"/>
    <property type="match status" value="1"/>
</dbReference>
<evidence type="ECO:0000313" key="3">
    <source>
        <dbReference type="Proteomes" id="UP000189370"/>
    </source>
</evidence>
<gene>
    <name evidence="2" type="ORF">A6E15_02055</name>
</gene>
<protein>
    <recommendedName>
        <fullName evidence="1">THIF-type NAD/FAD binding fold domain-containing protein</fullName>
    </recommendedName>
</protein>
<comment type="caution">
    <text evidence="2">The sequence shown here is derived from an EMBL/GenBank/DDBJ whole genome shotgun (WGS) entry which is preliminary data.</text>
</comment>
<keyword evidence="3" id="KW-1185">Reference proteome</keyword>
<dbReference type="AlphaFoldDB" id="A0A1S8AT34"/>